<feature type="transmembrane region" description="Helical" evidence="7">
    <location>
        <begin position="177"/>
        <end position="196"/>
    </location>
</feature>
<accession>A0A0K6H0B5</accession>
<keyword evidence="2" id="KW-0813">Transport</keyword>
<dbReference type="RefSeq" id="WP_054286480.1">
    <property type="nucleotide sequence ID" value="NZ_CYHA01000004.1"/>
</dbReference>
<keyword evidence="9" id="KW-1185">Reference proteome</keyword>
<keyword evidence="3" id="KW-1003">Cell membrane</keyword>
<feature type="transmembrane region" description="Helical" evidence="7">
    <location>
        <begin position="269"/>
        <end position="290"/>
    </location>
</feature>
<dbReference type="AlphaFoldDB" id="A0A0K6H0B5"/>
<evidence type="ECO:0000256" key="4">
    <source>
        <dbReference type="ARBA" id="ARBA00022692"/>
    </source>
</evidence>
<feature type="transmembrane region" description="Helical" evidence="7">
    <location>
        <begin position="120"/>
        <end position="141"/>
    </location>
</feature>
<evidence type="ECO:0000256" key="1">
    <source>
        <dbReference type="ARBA" id="ARBA00004141"/>
    </source>
</evidence>
<dbReference type="GO" id="GO:0055085">
    <property type="term" value="P:transmembrane transport"/>
    <property type="evidence" value="ECO:0007669"/>
    <property type="project" value="InterPro"/>
</dbReference>
<feature type="transmembrane region" description="Helical" evidence="7">
    <location>
        <begin position="153"/>
        <end position="171"/>
    </location>
</feature>
<evidence type="ECO:0000256" key="6">
    <source>
        <dbReference type="ARBA" id="ARBA00023136"/>
    </source>
</evidence>
<protein>
    <submittedName>
        <fullName evidence="8">Predicted permease</fullName>
    </submittedName>
</protein>
<dbReference type="EMBL" id="CYHA01000004">
    <property type="protein sequence ID" value="CUA84423.1"/>
    <property type="molecule type" value="Genomic_DNA"/>
</dbReference>
<feature type="transmembrane region" description="Helical" evidence="7">
    <location>
        <begin position="6"/>
        <end position="23"/>
    </location>
</feature>
<feature type="transmembrane region" description="Helical" evidence="7">
    <location>
        <begin position="239"/>
        <end position="257"/>
    </location>
</feature>
<evidence type="ECO:0000313" key="9">
    <source>
        <dbReference type="Proteomes" id="UP000243535"/>
    </source>
</evidence>
<dbReference type="GO" id="GO:0016020">
    <property type="term" value="C:membrane"/>
    <property type="evidence" value="ECO:0007669"/>
    <property type="project" value="UniProtKB-SubCell"/>
</dbReference>
<gene>
    <name evidence="8" type="ORF">Ga0061063_2081</name>
</gene>
<keyword evidence="6 7" id="KW-0472">Membrane</keyword>
<dbReference type="InterPro" id="IPR004776">
    <property type="entry name" value="Mem_transp_PIN-like"/>
</dbReference>
<dbReference type="PANTHER" id="PTHR36838:SF1">
    <property type="entry name" value="SLR1864 PROTEIN"/>
    <property type="match status" value="1"/>
</dbReference>
<organism evidence="8 9">
    <name type="scientific">Gulbenkiania indica</name>
    <dbReference type="NCBI Taxonomy" id="375574"/>
    <lineage>
        <taxon>Bacteria</taxon>
        <taxon>Pseudomonadati</taxon>
        <taxon>Pseudomonadota</taxon>
        <taxon>Betaproteobacteria</taxon>
        <taxon>Neisseriales</taxon>
        <taxon>Chromobacteriaceae</taxon>
        <taxon>Gulbenkiania</taxon>
    </lineage>
</organism>
<evidence type="ECO:0000256" key="3">
    <source>
        <dbReference type="ARBA" id="ARBA00022475"/>
    </source>
</evidence>
<dbReference type="PANTHER" id="PTHR36838">
    <property type="entry name" value="AUXIN EFFLUX CARRIER FAMILY PROTEIN"/>
    <property type="match status" value="1"/>
</dbReference>
<comment type="subcellular location">
    <subcellularLocation>
        <location evidence="1">Membrane</location>
        <topology evidence="1">Multi-pass membrane protein</topology>
    </subcellularLocation>
</comment>
<reference evidence="9" key="1">
    <citation type="submission" date="2015-08" db="EMBL/GenBank/DDBJ databases">
        <authorList>
            <person name="Varghese N."/>
        </authorList>
    </citation>
    <scope>NUCLEOTIDE SEQUENCE [LARGE SCALE GENOMIC DNA]</scope>
    <source>
        <strain evidence="9">DSM 17901</strain>
    </source>
</reference>
<dbReference type="Proteomes" id="UP000243535">
    <property type="component" value="Unassembled WGS sequence"/>
</dbReference>
<feature type="transmembrane region" description="Helical" evidence="7">
    <location>
        <begin position="208"/>
        <end position="233"/>
    </location>
</feature>
<evidence type="ECO:0000256" key="5">
    <source>
        <dbReference type="ARBA" id="ARBA00022989"/>
    </source>
</evidence>
<feature type="transmembrane region" description="Helical" evidence="7">
    <location>
        <begin position="64"/>
        <end position="84"/>
    </location>
</feature>
<dbReference type="STRING" id="375574.GCA_001418035_01871"/>
<name>A0A0K6H0B5_9NEIS</name>
<evidence type="ECO:0000313" key="8">
    <source>
        <dbReference type="EMBL" id="CUA84423.1"/>
    </source>
</evidence>
<dbReference type="Pfam" id="PF03547">
    <property type="entry name" value="Mem_trans"/>
    <property type="match status" value="2"/>
</dbReference>
<dbReference type="OrthoDB" id="3238001at2"/>
<sequence>MHERILTIILPVLVIVLAGWVYGRRTRPDMRVTNRINMDVCVPLLVFSALAARDFHLLAYWKLIPAAVVVVLFSGMLAWPLIRLSGLSQRTLQPPTMFNNCGNMGLPLALLAFGREGFNAFVVLFVVSNLLHFTLGAFIFSSSTRFAGLARNPIVLATAAGLLFGLAGWHLPEGLMIGLKMLGDVTIPLMLFALGVRMVDTQLAGWKVGVLGAVLCPLTGLAAAALAVPLLGLTGREAGLVYLFGALPPAVLNFLMAELYRQEPDRMASIVLIGNLASVVFVPVGLWLALTV</sequence>
<proteinExistence type="predicted"/>
<keyword evidence="5 7" id="KW-1133">Transmembrane helix</keyword>
<evidence type="ECO:0000256" key="7">
    <source>
        <dbReference type="SAM" id="Phobius"/>
    </source>
</evidence>
<evidence type="ECO:0000256" key="2">
    <source>
        <dbReference type="ARBA" id="ARBA00022448"/>
    </source>
</evidence>
<keyword evidence="4 7" id="KW-0812">Transmembrane</keyword>